<evidence type="ECO:0000313" key="16">
    <source>
        <dbReference type="EMBL" id="AIM58852.1"/>
    </source>
</evidence>
<comment type="similarity">
    <text evidence="4 14">Belongs to the cytochrome P450 family.</text>
</comment>
<dbReference type="GO" id="GO:0005506">
    <property type="term" value="F:iron ion binding"/>
    <property type="evidence" value="ECO:0007669"/>
    <property type="project" value="InterPro"/>
</dbReference>
<evidence type="ECO:0000256" key="4">
    <source>
        <dbReference type="ARBA" id="ARBA00010617"/>
    </source>
</evidence>
<dbReference type="CDD" id="cd20665">
    <property type="entry name" value="CYP2C-like"/>
    <property type="match status" value="1"/>
</dbReference>
<evidence type="ECO:0000256" key="15">
    <source>
        <dbReference type="SAM" id="SignalP"/>
    </source>
</evidence>
<dbReference type="PANTHER" id="PTHR24300:SF317">
    <property type="entry name" value="CYTOCHROME P450 2C8"/>
    <property type="match status" value="1"/>
</dbReference>
<dbReference type="GO" id="GO:0006721">
    <property type="term" value="P:terpenoid metabolic process"/>
    <property type="evidence" value="ECO:0007669"/>
    <property type="project" value="UniProtKB-ARBA"/>
</dbReference>
<evidence type="ECO:0000256" key="2">
    <source>
        <dbReference type="ARBA" id="ARBA00004524"/>
    </source>
</evidence>
<dbReference type="SUPFAM" id="SSF48264">
    <property type="entry name" value="Cytochrome P450"/>
    <property type="match status" value="1"/>
</dbReference>
<feature type="binding site" description="axial binding residue" evidence="13">
    <location>
        <position position="435"/>
    </location>
    <ligand>
        <name>heme</name>
        <dbReference type="ChEBI" id="CHEBI:30413"/>
    </ligand>
    <ligandPart>
        <name>Fe</name>
        <dbReference type="ChEBI" id="CHEBI:18248"/>
    </ligandPart>
</feature>
<keyword evidence="8" id="KW-0492">Microsome</keyword>
<dbReference type="GO" id="GO:0006805">
    <property type="term" value="P:xenobiotic metabolic process"/>
    <property type="evidence" value="ECO:0007669"/>
    <property type="project" value="TreeGrafter"/>
</dbReference>
<dbReference type="PANTHER" id="PTHR24300">
    <property type="entry name" value="CYTOCHROME P450 508A4-RELATED"/>
    <property type="match status" value="1"/>
</dbReference>
<evidence type="ECO:0000256" key="12">
    <source>
        <dbReference type="ARBA" id="ARBA00023136"/>
    </source>
</evidence>
<keyword evidence="9 14" id="KW-0560">Oxidoreductase</keyword>
<sequence>MALLLAVFLCLSFLLLFSLWGQSSGRGKLPPGPTPLPIIGNILQISVKDIGKSFSNLSKVYGPLFTVYFGTKPVVVLHGYEAVKEALIDNGEEFSGRSIFPVSQRTSKDLGIISSNGKRWKEIRRFSLTTLRNFGMGKRSIEDRVQQEARCLVEELRKTKASPCDPTFILGCAPCNVICSVVFQNRFDYKDENFLTLMKRFNENFKILSSPWIQFCNNFPLLMDYFPGPHNKLFKNVALTKSYIWEKIKEHQASLDVNNPRDFIDCFLIKMQQEKDNQESEFTTENLVGTVADLFVAGTETTSTTLRYGLLLLLKHPEVTAKVQEEIDHVIGRHRSPCMQDRSHMPYTDAVMHEIQRYIDLVPTSVPHAVTTDIKFRNYLIPKGTAIMTSLTSVLHSDKEFPNPKTFDPGHFLDKNGNFKKSDHFMPFSAGKRICAGEGLARMEIFLFLTTILQNFNLKSVGDIKNLNTTSASKSIVSLPPPYQICFIPV</sequence>
<evidence type="ECO:0000256" key="1">
    <source>
        <dbReference type="ARBA" id="ARBA00001971"/>
    </source>
</evidence>
<evidence type="ECO:0000256" key="5">
    <source>
        <dbReference type="ARBA" id="ARBA00022617"/>
    </source>
</evidence>
<proteinExistence type="evidence at transcript level"/>
<protein>
    <submittedName>
        <fullName evidence="16">Cytochrome P450 2C8</fullName>
    </submittedName>
</protein>
<dbReference type="GO" id="GO:0016712">
    <property type="term" value="F:oxidoreductase activity, acting on paired donors, with incorporation or reduction of molecular oxygen, reduced flavin or flavoprotein as one donor, and incorporation of one atom of oxygen"/>
    <property type="evidence" value="ECO:0007669"/>
    <property type="project" value="TreeGrafter"/>
</dbReference>
<name>A0A171P0Y5_CALJA</name>
<dbReference type="EMBL" id="KJ922557">
    <property type="protein sequence ID" value="AIM58852.1"/>
    <property type="molecule type" value="mRNA"/>
</dbReference>
<reference evidence="16" key="1">
    <citation type="journal article" date="2015" name="Drug Metab. Dispos.">
        <title>Novel Marmoset Cytochrome P450 2C19 in Livers Efficiently Metabolizes Human P450 2C9 and 2C19 Substrates, S-Warfarin, Tolbutamide, Flurbiprofen, and Omeprazole.</title>
        <authorList>
            <person name="Uehara S."/>
            <person name="Uno Y."/>
            <person name="Inoue T."/>
            <person name="Kawano M."/>
            <person name="Shimizu M."/>
            <person name="Toda A."/>
            <person name="Utoh M."/>
            <person name="Sasaki E."/>
            <person name="Yamazaki H."/>
        </authorList>
    </citation>
    <scope>NUCLEOTIDE SEQUENCE</scope>
</reference>
<comment type="subcellular location">
    <subcellularLocation>
        <location evidence="3">Endoplasmic reticulum membrane</location>
    </subcellularLocation>
    <subcellularLocation>
        <location evidence="2">Microsome membrane</location>
    </subcellularLocation>
</comment>
<evidence type="ECO:0000256" key="11">
    <source>
        <dbReference type="ARBA" id="ARBA00023033"/>
    </source>
</evidence>
<evidence type="ECO:0000256" key="13">
    <source>
        <dbReference type="PIRSR" id="PIRSR602401-1"/>
    </source>
</evidence>
<evidence type="ECO:0000256" key="3">
    <source>
        <dbReference type="ARBA" id="ARBA00004586"/>
    </source>
</evidence>
<keyword evidence="6 13" id="KW-0479">Metal-binding</keyword>
<organism evidence="16">
    <name type="scientific">Callithrix jacchus</name>
    <name type="common">White-tufted-ear marmoset</name>
    <name type="synonym">Simia Jacchus</name>
    <dbReference type="NCBI Taxonomy" id="9483"/>
    <lineage>
        <taxon>Eukaryota</taxon>
        <taxon>Metazoa</taxon>
        <taxon>Chordata</taxon>
        <taxon>Craniata</taxon>
        <taxon>Vertebrata</taxon>
        <taxon>Euteleostomi</taxon>
        <taxon>Mammalia</taxon>
        <taxon>Eutheria</taxon>
        <taxon>Euarchontoglires</taxon>
        <taxon>Primates</taxon>
        <taxon>Haplorrhini</taxon>
        <taxon>Platyrrhini</taxon>
        <taxon>Cebidae</taxon>
        <taxon>Callitrichinae</taxon>
        <taxon>Callithrix</taxon>
        <taxon>Callithrix</taxon>
    </lineage>
</organism>
<dbReference type="GO" id="GO:0020037">
    <property type="term" value="F:heme binding"/>
    <property type="evidence" value="ECO:0007669"/>
    <property type="project" value="InterPro"/>
</dbReference>
<dbReference type="InterPro" id="IPR001128">
    <property type="entry name" value="Cyt_P450"/>
</dbReference>
<dbReference type="Pfam" id="PF00067">
    <property type="entry name" value="p450"/>
    <property type="match status" value="1"/>
</dbReference>
<keyword evidence="15" id="KW-0732">Signal</keyword>
<dbReference type="InterPro" id="IPR036396">
    <property type="entry name" value="Cyt_P450_sf"/>
</dbReference>
<dbReference type="AlphaFoldDB" id="A0A171P0Y5"/>
<dbReference type="PROSITE" id="PS00086">
    <property type="entry name" value="CYTOCHROME_P450"/>
    <property type="match status" value="1"/>
</dbReference>
<dbReference type="FunFam" id="1.10.630.10:FF:000299">
    <property type="entry name" value="Cytochrome P450 2C9"/>
    <property type="match status" value="1"/>
</dbReference>
<evidence type="ECO:0000256" key="7">
    <source>
        <dbReference type="ARBA" id="ARBA00022824"/>
    </source>
</evidence>
<keyword evidence="7" id="KW-0256">Endoplasmic reticulum</keyword>
<evidence type="ECO:0000256" key="14">
    <source>
        <dbReference type="RuleBase" id="RU000461"/>
    </source>
</evidence>
<dbReference type="Gene3D" id="1.10.630.10">
    <property type="entry name" value="Cytochrome P450"/>
    <property type="match status" value="1"/>
</dbReference>
<dbReference type="InterPro" id="IPR017972">
    <property type="entry name" value="Cyt_P450_CS"/>
</dbReference>
<dbReference type="PRINTS" id="PR00463">
    <property type="entry name" value="EP450I"/>
</dbReference>
<accession>A0A171P0Y5</accession>
<evidence type="ECO:0000256" key="9">
    <source>
        <dbReference type="ARBA" id="ARBA00023002"/>
    </source>
</evidence>
<dbReference type="InterPro" id="IPR002401">
    <property type="entry name" value="Cyt_P450_E_grp-I"/>
</dbReference>
<dbReference type="GO" id="GO:0006082">
    <property type="term" value="P:organic acid metabolic process"/>
    <property type="evidence" value="ECO:0007669"/>
    <property type="project" value="TreeGrafter"/>
</dbReference>
<keyword evidence="10 13" id="KW-0408">Iron</keyword>
<comment type="cofactor">
    <cofactor evidence="1 13">
        <name>heme</name>
        <dbReference type="ChEBI" id="CHEBI:30413"/>
    </cofactor>
</comment>
<feature type="chain" id="PRO_5007999260" evidence="15">
    <location>
        <begin position="26"/>
        <end position="490"/>
    </location>
</feature>
<keyword evidence="5 13" id="KW-0349">Heme</keyword>
<evidence type="ECO:0000256" key="8">
    <source>
        <dbReference type="ARBA" id="ARBA00022848"/>
    </source>
</evidence>
<dbReference type="PRINTS" id="PR00385">
    <property type="entry name" value="P450"/>
</dbReference>
<feature type="signal peptide" evidence="15">
    <location>
        <begin position="1"/>
        <end position="25"/>
    </location>
</feature>
<evidence type="ECO:0000256" key="10">
    <source>
        <dbReference type="ARBA" id="ARBA00023004"/>
    </source>
</evidence>
<keyword evidence="12" id="KW-0472">Membrane</keyword>
<keyword evidence="11 14" id="KW-0503">Monooxygenase</keyword>
<dbReference type="GO" id="GO:0005789">
    <property type="term" value="C:endoplasmic reticulum membrane"/>
    <property type="evidence" value="ECO:0007669"/>
    <property type="project" value="UniProtKB-SubCell"/>
</dbReference>
<evidence type="ECO:0000256" key="6">
    <source>
        <dbReference type="ARBA" id="ARBA00022723"/>
    </source>
</evidence>
<dbReference type="InterPro" id="IPR050182">
    <property type="entry name" value="Cytochrome_P450_fam2"/>
</dbReference>
<gene>
    <name evidence="16" type="primary">CYP2C8</name>
</gene>